<dbReference type="Proteomes" id="UP000836387">
    <property type="component" value="Unassembled WGS sequence"/>
</dbReference>
<evidence type="ECO:0000313" key="1">
    <source>
        <dbReference type="EMBL" id="CAG9939355.1"/>
    </source>
</evidence>
<protein>
    <submittedName>
        <fullName evidence="1">Uncharacterized protein</fullName>
    </submittedName>
</protein>
<reference evidence="1" key="2">
    <citation type="submission" date="2021-10" db="EMBL/GenBank/DDBJ databases">
        <authorList>
            <person name="Piombo E."/>
        </authorList>
    </citation>
    <scope>NUCLEOTIDE SEQUENCE</scope>
</reference>
<keyword evidence="2" id="KW-1185">Reference proteome</keyword>
<sequence>MADMKKDEEALCKVARRLRYYIHEKLADDEQGANCPSARQLRYYKRALQQEGMSETGLDLYNEKQPSNYILREAIELNNRENKLEGTQQDNERP</sequence>
<evidence type="ECO:0000313" key="2">
    <source>
        <dbReference type="Proteomes" id="UP000836387"/>
    </source>
</evidence>
<dbReference type="EMBL" id="CADEHS020000003">
    <property type="protein sequence ID" value="CAG9939355.1"/>
    <property type="molecule type" value="Genomic_DNA"/>
</dbReference>
<name>A0ACA9TEK0_BIOOC</name>
<reference evidence="1" key="1">
    <citation type="submission" date="2020-04" db="EMBL/GenBank/DDBJ databases">
        <authorList>
            <person name="Broberg M."/>
        </authorList>
    </citation>
    <scope>NUCLEOTIDE SEQUENCE</scope>
</reference>
<gene>
    <name evidence="1" type="ORF">CRV2_00007792</name>
</gene>
<organism evidence="1 2">
    <name type="scientific">Clonostachys rosea f. rosea IK726</name>
    <dbReference type="NCBI Taxonomy" id="1349383"/>
    <lineage>
        <taxon>Eukaryota</taxon>
        <taxon>Fungi</taxon>
        <taxon>Dikarya</taxon>
        <taxon>Ascomycota</taxon>
        <taxon>Pezizomycotina</taxon>
        <taxon>Sordariomycetes</taxon>
        <taxon>Hypocreomycetidae</taxon>
        <taxon>Hypocreales</taxon>
        <taxon>Bionectriaceae</taxon>
        <taxon>Clonostachys</taxon>
    </lineage>
</organism>
<proteinExistence type="predicted"/>
<accession>A0ACA9TEK0</accession>
<comment type="caution">
    <text evidence="1">The sequence shown here is derived from an EMBL/GenBank/DDBJ whole genome shotgun (WGS) entry which is preliminary data.</text>
</comment>